<dbReference type="InterPro" id="IPR001789">
    <property type="entry name" value="Sig_transdc_resp-reg_receiver"/>
</dbReference>
<dbReference type="InterPro" id="IPR052162">
    <property type="entry name" value="Sensor_kinase/Photoreceptor"/>
</dbReference>
<dbReference type="Pfam" id="PF08447">
    <property type="entry name" value="PAS_3"/>
    <property type="match status" value="1"/>
</dbReference>
<dbReference type="AlphaFoldDB" id="A0A238VEH0"/>
<dbReference type="SMART" id="SM00091">
    <property type="entry name" value="PAS"/>
    <property type="match status" value="4"/>
</dbReference>
<evidence type="ECO:0000313" key="11">
    <source>
        <dbReference type="EMBL" id="SNR32800.1"/>
    </source>
</evidence>
<dbReference type="SMART" id="SM00448">
    <property type="entry name" value="REC"/>
    <property type="match status" value="1"/>
</dbReference>
<keyword evidence="12" id="KW-1185">Reference proteome</keyword>
<evidence type="ECO:0000256" key="4">
    <source>
        <dbReference type="ARBA" id="ARBA00022679"/>
    </source>
</evidence>
<proteinExistence type="predicted"/>
<evidence type="ECO:0000313" key="12">
    <source>
        <dbReference type="Proteomes" id="UP000198397"/>
    </source>
</evidence>
<dbReference type="NCBIfam" id="TIGR00229">
    <property type="entry name" value="sensory_box"/>
    <property type="match status" value="1"/>
</dbReference>
<dbReference type="SUPFAM" id="SSF55874">
    <property type="entry name" value="ATPase domain of HSP90 chaperone/DNA topoisomerase II/histidine kinase"/>
    <property type="match status" value="1"/>
</dbReference>
<protein>
    <recommendedName>
        <fullName evidence="2">histidine kinase</fullName>
        <ecNumber evidence="2">2.7.13.3</ecNumber>
    </recommendedName>
</protein>
<dbReference type="InterPro" id="IPR013655">
    <property type="entry name" value="PAS_fold_3"/>
</dbReference>
<evidence type="ECO:0000256" key="6">
    <source>
        <dbReference type="PROSITE-ProRule" id="PRU00169"/>
    </source>
</evidence>
<reference evidence="11 12" key="1">
    <citation type="submission" date="2017-06" db="EMBL/GenBank/DDBJ databases">
        <authorList>
            <person name="Kim H.J."/>
            <person name="Triplett B.A."/>
        </authorList>
    </citation>
    <scope>NUCLEOTIDE SEQUENCE [LARGE SCALE GENOMIC DNA]</scope>
    <source>
        <strain evidence="11 12">DSM 8800</strain>
    </source>
</reference>
<feature type="domain" description="Response regulatory" evidence="8">
    <location>
        <begin position="6"/>
        <end position="121"/>
    </location>
</feature>
<dbReference type="InterPro" id="IPR005467">
    <property type="entry name" value="His_kinase_dom"/>
</dbReference>
<dbReference type="InterPro" id="IPR036097">
    <property type="entry name" value="HisK_dim/P_sf"/>
</dbReference>
<keyword evidence="4" id="KW-0808">Transferase</keyword>
<dbReference type="Proteomes" id="UP000198397">
    <property type="component" value="Unassembled WGS sequence"/>
</dbReference>
<dbReference type="SMART" id="SM00388">
    <property type="entry name" value="HisKA"/>
    <property type="match status" value="1"/>
</dbReference>
<dbReference type="Pfam" id="PF00512">
    <property type="entry name" value="HisKA"/>
    <property type="match status" value="1"/>
</dbReference>
<dbReference type="RefSeq" id="WP_089383791.1">
    <property type="nucleotide sequence ID" value="NZ_FZNQ01000002.1"/>
</dbReference>
<dbReference type="PANTHER" id="PTHR43304:SF1">
    <property type="entry name" value="PAC DOMAIN-CONTAINING PROTEIN"/>
    <property type="match status" value="1"/>
</dbReference>
<dbReference type="SMART" id="SM00086">
    <property type="entry name" value="PAC"/>
    <property type="match status" value="2"/>
</dbReference>
<dbReference type="InterPro" id="IPR000700">
    <property type="entry name" value="PAS-assoc_C"/>
</dbReference>
<dbReference type="CDD" id="cd00130">
    <property type="entry name" value="PAS"/>
    <property type="match status" value="2"/>
</dbReference>
<feature type="domain" description="PAS" evidence="9">
    <location>
        <begin position="136"/>
        <end position="206"/>
    </location>
</feature>
<dbReference type="Pfam" id="PF08448">
    <property type="entry name" value="PAS_4"/>
    <property type="match status" value="3"/>
</dbReference>
<dbReference type="Gene3D" id="3.30.450.20">
    <property type="entry name" value="PAS domain"/>
    <property type="match status" value="4"/>
</dbReference>
<feature type="domain" description="PAS" evidence="9">
    <location>
        <begin position="255"/>
        <end position="329"/>
    </location>
</feature>
<dbReference type="OrthoDB" id="8127at2157"/>
<evidence type="ECO:0000256" key="5">
    <source>
        <dbReference type="ARBA" id="ARBA00022777"/>
    </source>
</evidence>
<dbReference type="InterPro" id="IPR035965">
    <property type="entry name" value="PAS-like_dom_sf"/>
</dbReference>
<dbReference type="InterPro" id="IPR003661">
    <property type="entry name" value="HisK_dim/P_dom"/>
</dbReference>
<dbReference type="Gene3D" id="3.30.565.10">
    <property type="entry name" value="Histidine kinase-like ATPase, C-terminal domain"/>
    <property type="match status" value="1"/>
</dbReference>
<feature type="domain" description="Histidine kinase" evidence="7">
    <location>
        <begin position="641"/>
        <end position="844"/>
    </location>
</feature>
<evidence type="ECO:0000256" key="1">
    <source>
        <dbReference type="ARBA" id="ARBA00000085"/>
    </source>
</evidence>
<feature type="domain" description="PAS" evidence="9">
    <location>
        <begin position="524"/>
        <end position="558"/>
    </location>
</feature>
<dbReference type="InterPro" id="IPR000014">
    <property type="entry name" value="PAS"/>
</dbReference>
<evidence type="ECO:0000259" key="10">
    <source>
        <dbReference type="PROSITE" id="PS50113"/>
    </source>
</evidence>
<dbReference type="EMBL" id="FZNQ01000002">
    <property type="protein sequence ID" value="SNR32800.1"/>
    <property type="molecule type" value="Genomic_DNA"/>
</dbReference>
<dbReference type="Gene3D" id="3.40.50.2300">
    <property type="match status" value="1"/>
</dbReference>
<feature type="domain" description="PAC" evidence="10">
    <location>
        <begin position="209"/>
        <end position="261"/>
    </location>
</feature>
<dbReference type="InterPro" id="IPR003594">
    <property type="entry name" value="HATPase_dom"/>
</dbReference>
<gene>
    <name evidence="11" type="ORF">SAMN06264855_102349</name>
</gene>
<dbReference type="InterPro" id="IPR036890">
    <property type="entry name" value="HATPase_C_sf"/>
</dbReference>
<dbReference type="SUPFAM" id="SSF47384">
    <property type="entry name" value="Homodimeric domain of signal transducing histidine kinase"/>
    <property type="match status" value="1"/>
</dbReference>
<dbReference type="PANTHER" id="PTHR43304">
    <property type="entry name" value="PHYTOCHROME-LIKE PROTEIN CPH1"/>
    <property type="match status" value="1"/>
</dbReference>
<dbReference type="PROSITE" id="PS50110">
    <property type="entry name" value="RESPONSE_REGULATORY"/>
    <property type="match status" value="1"/>
</dbReference>
<dbReference type="PROSITE" id="PS50112">
    <property type="entry name" value="PAS"/>
    <property type="match status" value="3"/>
</dbReference>
<dbReference type="PROSITE" id="PS50109">
    <property type="entry name" value="HIS_KIN"/>
    <property type="match status" value="1"/>
</dbReference>
<dbReference type="CDD" id="cd00156">
    <property type="entry name" value="REC"/>
    <property type="match status" value="1"/>
</dbReference>
<dbReference type="SMART" id="SM00387">
    <property type="entry name" value="HATPase_c"/>
    <property type="match status" value="1"/>
</dbReference>
<dbReference type="SUPFAM" id="SSF52172">
    <property type="entry name" value="CheY-like"/>
    <property type="match status" value="1"/>
</dbReference>
<organism evidence="11 12">
    <name type="scientific">Halorubrum vacuolatum</name>
    <name type="common">Natronobacterium vacuolatum</name>
    <dbReference type="NCBI Taxonomy" id="63740"/>
    <lineage>
        <taxon>Archaea</taxon>
        <taxon>Methanobacteriati</taxon>
        <taxon>Methanobacteriota</taxon>
        <taxon>Stenosarchaea group</taxon>
        <taxon>Halobacteria</taxon>
        <taxon>Halobacteriales</taxon>
        <taxon>Haloferacaceae</taxon>
        <taxon>Halorubrum</taxon>
    </lineage>
</organism>
<evidence type="ECO:0000259" key="8">
    <source>
        <dbReference type="PROSITE" id="PS50110"/>
    </source>
</evidence>
<name>A0A238VEH0_HALVU</name>
<dbReference type="Pfam" id="PF02518">
    <property type="entry name" value="HATPase_c"/>
    <property type="match status" value="1"/>
</dbReference>
<dbReference type="CDD" id="cd00082">
    <property type="entry name" value="HisKA"/>
    <property type="match status" value="1"/>
</dbReference>
<dbReference type="EC" id="2.7.13.3" evidence="2"/>
<dbReference type="Gene3D" id="1.10.287.130">
    <property type="match status" value="1"/>
</dbReference>
<dbReference type="CDD" id="cd00075">
    <property type="entry name" value="HATPase"/>
    <property type="match status" value="1"/>
</dbReference>
<dbReference type="InterPro" id="IPR011006">
    <property type="entry name" value="CheY-like_superfamily"/>
</dbReference>
<dbReference type="Pfam" id="PF00072">
    <property type="entry name" value="Response_reg"/>
    <property type="match status" value="1"/>
</dbReference>
<evidence type="ECO:0000256" key="2">
    <source>
        <dbReference type="ARBA" id="ARBA00012438"/>
    </source>
</evidence>
<dbReference type="PROSITE" id="PS50113">
    <property type="entry name" value="PAC"/>
    <property type="match status" value="1"/>
</dbReference>
<evidence type="ECO:0000256" key="3">
    <source>
        <dbReference type="ARBA" id="ARBA00022553"/>
    </source>
</evidence>
<evidence type="ECO:0000259" key="7">
    <source>
        <dbReference type="PROSITE" id="PS50109"/>
    </source>
</evidence>
<keyword evidence="3 6" id="KW-0597">Phosphoprotein</keyword>
<evidence type="ECO:0000259" key="9">
    <source>
        <dbReference type="PROSITE" id="PS50112"/>
    </source>
</evidence>
<dbReference type="GO" id="GO:0000155">
    <property type="term" value="F:phosphorelay sensor kinase activity"/>
    <property type="evidence" value="ECO:0007669"/>
    <property type="project" value="InterPro"/>
</dbReference>
<accession>A0A238VEH0</accession>
<dbReference type="SUPFAM" id="SSF55785">
    <property type="entry name" value="PYP-like sensor domain (PAS domain)"/>
    <property type="match status" value="4"/>
</dbReference>
<comment type="catalytic activity">
    <reaction evidence="1">
        <text>ATP + protein L-histidine = ADP + protein N-phospho-L-histidine.</text>
        <dbReference type="EC" id="2.7.13.3"/>
    </reaction>
</comment>
<dbReference type="InterPro" id="IPR001610">
    <property type="entry name" value="PAC"/>
</dbReference>
<keyword evidence="5" id="KW-0418">Kinase</keyword>
<sequence>MSAPIRLLHVDDDADMAELTALYLQRENDAFEIETETDPTAALDRLDSDLDVIVCDYDMPEMTGLEFLEEVRRSYPDLPFVLFTGQGSEEIASEAISAGVTDYLQKGYGSDVYAVLANRVTNAVEQHRSKRALAESRKRLSMFIEHSPLGVIEWDEEFRVRRLNDAAEEILGYDGGELQGVSWRQFVPESAEQAVEEVVSDLLNVRGGYHSINETVRADGTRITCEWHNRVITDDDGEVVTIFSQFQDVTERRANRERLERLVDNIPGVIYRTGTAPEWPFELVRGACEELTGYTEDELLTDVAIARKLVHVDDRELVETEIANGVAENGTYDVVYRLSREDEDIRWVWERGQVVDDGDERIEEGLVIDVDSLKRSESALDRTNRVLTTLLENLPFGVLVEDDSRKVLVTNERFTELLDVDANPDELVGADCAQAAAELADRFAEPEAFVNGIAERLADREPVQNEEIVLNDGRILERDYVPYRLADGEANLWIYRDVSDEREQQLLLNGLFEESLDGIGVKGIVTDEDGEPIDYTYERVNERFEELTGLNAEDVVGRRATEAIPGIEETPFIDIFGEVGLGGEPRTFEQYSAPLDRYYKISAFSPRHGQCITIFSNITERKRYERRLERQNDRLENFTGVVSHDLRNPLNVARGRLELGRETSDNEHFEAVSRSLERMDDLIDDLLLLSRQGEVIGEPEWVSLSSVASASWDGVKTDGATLEIDADLELRADKGRLRQAIENLIRNSVEHGMNGRPRDDRNDERIHIRIGTLPDGFFIEDDGVGIPEAERDRVFEHGMTASTDGTGFGLSIVGRIVDAHGWTIDLLDGDDGGVRFEVTGVETRR</sequence>
<feature type="modified residue" description="4-aspartylphosphate" evidence="6">
    <location>
        <position position="56"/>
    </location>
</feature>
<dbReference type="InterPro" id="IPR013656">
    <property type="entry name" value="PAS_4"/>
</dbReference>